<dbReference type="EnsemblPlants" id="TuG1812G0700000414.01.T01">
    <property type="protein sequence ID" value="TuG1812G0700000414.01.T01"/>
    <property type="gene ID" value="TuG1812G0700000414.01"/>
</dbReference>
<dbReference type="AlphaFoldDB" id="A0A8R7V1I5"/>
<dbReference type="PANTHER" id="PTHR33739">
    <property type="entry name" value="OS07G0681500 PROTEIN"/>
    <property type="match status" value="1"/>
</dbReference>
<dbReference type="PANTHER" id="PTHR33739:SF10">
    <property type="entry name" value="OS05G0312000 PROTEIN"/>
    <property type="match status" value="1"/>
</dbReference>
<sequence>MRDKHREQLWRKNKLMTLEVVEQITANKNAQVFLRLVYLNTPENFKSLLQRVQLTVALKSKNFASANTLLDNLMIHIQKVRSTCYQLGRSKLLRVIVSTRPFSSTACNMFGAGKGSCWIPFDLFMESAMDGRHLRAISSIEALTELSKMLQAINRATWQETFQALWISALRLIHRDPSTLEGPLPHLDSRLCMLLAIVPLAIAPILKEYANNVEPGVASIRIEELMSSLQVLGQFFGLLSPPPATVHATNIAATKAAIAVYSLKAGSENIHNSSKDSFSVKLGICYI</sequence>
<dbReference type="InterPro" id="IPR039638">
    <property type="entry name" value="MED33A/B"/>
</dbReference>
<dbReference type="GO" id="GO:0016592">
    <property type="term" value="C:mediator complex"/>
    <property type="evidence" value="ECO:0007669"/>
    <property type="project" value="InterPro"/>
</dbReference>
<reference evidence="1" key="3">
    <citation type="submission" date="2022-06" db="UniProtKB">
        <authorList>
            <consortium name="EnsemblPlants"/>
        </authorList>
    </citation>
    <scope>IDENTIFICATION</scope>
</reference>
<dbReference type="Proteomes" id="UP000015106">
    <property type="component" value="Chromosome 7"/>
</dbReference>
<protein>
    <submittedName>
        <fullName evidence="1">Uncharacterized protein</fullName>
    </submittedName>
</protein>
<dbReference type="Gramene" id="TuG1812G0700000414.01.T01">
    <property type="protein sequence ID" value="TuG1812G0700000414.01.T01"/>
    <property type="gene ID" value="TuG1812G0700000414.01"/>
</dbReference>
<dbReference type="GO" id="GO:2000762">
    <property type="term" value="P:regulation of phenylpropanoid metabolic process"/>
    <property type="evidence" value="ECO:0007669"/>
    <property type="project" value="InterPro"/>
</dbReference>
<proteinExistence type="predicted"/>
<name>A0A8R7V1I5_TRIUA</name>
<keyword evidence="2" id="KW-1185">Reference proteome</keyword>
<reference evidence="1" key="2">
    <citation type="submission" date="2018-03" db="EMBL/GenBank/DDBJ databases">
        <title>The Triticum urartu genome reveals the dynamic nature of wheat genome evolution.</title>
        <authorList>
            <person name="Ling H."/>
            <person name="Ma B."/>
            <person name="Shi X."/>
            <person name="Liu H."/>
            <person name="Dong L."/>
            <person name="Sun H."/>
            <person name="Cao Y."/>
            <person name="Gao Q."/>
            <person name="Zheng S."/>
            <person name="Li Y."/>
            <person name="Yu Y."/>
            <person name="Du H."/>
            <person name="Qi M."/>
            <person name="Li Y."/>
            <person name="Yu H."/>
            <person name="Cui Y."/>
            <person name="Wang N."/>
            <person name="Chen C."/>
            <person name="Wu H."/>
            <person name="Zhao Y."/>
            <person name="Zhang J."/>
            <person name="Li Y."/>
            <person name="Zhou W."/>
            <person name="Zhang B."/>
            <person name="Hu W."/>
            <person name="Eijk M."/>
            <person name="Tang J."/>
            <person name="Witsenboer H."/>
            <person name="Zhao S."/>
            <person name="Li Z."/>
            <person name="Zhang A."/>
            <person name="Wang D."/>
            <person name="Liang C."/>
        </authorList>
    </citation>
    <scope>NUCLEOTIDE SEQUENCE [LARGE SCALE GENOMIC DNA]</scope>
    <source>
        <strain evidence="1">cv. G1812</strain>
    </source>
</reference>
<accession>A0A8R7V1I5</accession>
<evidence type="ECO:0000313" key="1">
    <source>
        <dbReference type="EnsemblPlants" id="TuG1812G0700000414.01.T01"/>
    </source>
</evidence>
<organism evidence="1 2">
    <name type="scientific">Triticum urartu</name>
    <name type="common">Red wild einkorn</name>
    <name type="synonym">Crithodium urartu</name>
    <dbReference type="NCBI Taxonomy" id="4572"/>
    <lineage>
        <taxon>Eukaryota</taxon>
        <taxon>Viridiplantae</taxon>
        <taxon>Streptophyta</taxon>
        <taxon>Embryophyta</taxon>
        <taxon>Tracheophyta</taxon>
        <taxon>Spermatophyta</taxon>
        <taxon>Magnoliopsida</taxon>
        <taxon>Liliopsida</taxon>
        <taxon>Poales</taxon>
        <taxon>Poaceae</taxon>
        <taxon>BOP clade</taxon>
        <taxon>Pooideae</taxon>
        <taxon>Triticodae</taxon>
        <taxon>Triticeae</taxon>
        <taxon>Triticinae</taxon>
        <taxon>Triticum</taxon>
    </lineage>
</organism>
<evidence type="ECO:0000313" key="2">
    <source>
        <dbReference type="Proteomes" id="UP000015106"/>
    </source>
</evidence>
<reference evidence="2" key="1">
    <citation type="journal article" date="2013" name="Nature">
        <title>Draft genome of the wheat A-genome progenitor Triticum urartu.</title>
        <authorList>
            <person name="Ling H.Q."/>
            <person name="Zhao S."/>
            <person name="Liu D."/>
            <person name="Wang J."/>
            <person name="Sun H."/>
            <person name="Zhang C."/>
            <person name="Fan H."/>
            <person name="Li D."/>
            <person name="Dong L."/>
            <person name="Tao Y."/>
            <person name="Gao C."/>
            <person name="Wu H."/>
            <person name="Li Y."/>
            <person name="Cui Y."/>
            <person name="Guo X."/>
            <person name="Zheng S."/>
            <person name="Wang B."/>
            <person name="Yu K."/>
            <person name="Liang Q."/>
            <person name="Yang W."/>
            <person name="Lou X."/>
            <person name="Chen J."/>
            <person name="Feng M."/>
            <person name="Jian J."/>
            <person name="Zhang X."/>
            <person name="Luo G."/>
            <person name="Jiang Y."/>
            <person name="Liu J."/>
            <person name="Wang Z."/>
            <person name="Sha Y."/>
            <person name="Zhang B."/>
            <person name="Wu H."/>
            <person name="Tang D."/>
            <person name="Shen Q."/>
            <person name="Xue P."/>
            <person name="Zou S."/>
            <person name="Wang X."/>
            <person name="Liu X."/>
            <person name="Wang F."/>
            <person name="Yang Y."/>
            <person name="An X."/>
            <person name="Dong Z."/>
            <person name="Zhang K."/>
            <person name="Zhang X."/>
            <person name="Luo M.C."/>
            <person name="Dvorak J."/>
            <person name="Tong Y."/>
            <person name="Wang J."/>
            <person name="Yang H."/>
            <person name="Li Z."/>
            <person name="Wang D."/>
            <person name="Zhang A."/>
            <person name="Wang J."/>
        </authorList>
    </citation>
    <scope>NUCLEOTIDE SEQUENCE</scope>
    <source>
        <strain evidence="2">cv. G1812</strain>
    </source>
</reference>